<sequence length="193" mass="22239">MLKRNIFLLMVFMVLISCNQSKTSEVTQADDNWKKQFDQRLPLLGHRNWIVIADKAFPEQNAAGMEVINTNENSLTVLKYVLQQVNSSGHVKPIIYRDKELEFITEAQAKGVESFRTESEKLLNIGKTLESKPQTILHDSVFAKLDQASRLFKIVVLKTNETIPYSSVFVQLDCSYWNAEKEKQLRAKMNNQK</sequence>
<comment type="caution">
    <text evidence="2">The sequence shown here is derived from an EMBL/GenBank/DDBJ whole genome shotgun (WGS) entry which is preliminary data.</text>
</comment>
<dbReference type="AlphaFoldDB" id="A0A3D9FSU4"/>
<protein>
    <recommendedName>
        <fullName evidence="4">D-ribose pyranase</fullName>
    </recommendedName>
</protein>
<gene>
    <name evidence="2" type="ORF">BD847_2718</name>
</gene>
<name>A0A3D9FSU4_9FLAO</name>
<dbReference type="InterPro" id="IPR023750">
    <property type="entry name" value="RbsD-like_sf"/>
</dbReference>
<dbReference type="GO" id="GO:0048029">
    <property type="term" value="F:monosaccharide binding"/>
    <property type="evidence" value="ECO:0007669"/>
    <property type="project" value="InterPro"/>
</dbReference>
<evidence type="ECO:0000313" key="2">
    <source>
        <dbReference type="EMBL" id="RED23655.1"/>
    </source>
</evidence>
<dbReference type="PROSITE" id="PS51257">
    <property type="entry name" value="PROKAR_LIPOPROTEIN"/>
    <property type="match status" value="1"/>
</dbReference>
<accession>A0A3D9FSU4</accession>
<organism evidence="2 3">
    <name type="scientific">Flavobacterium cutihirudinis</name>
    <dbReference type="NCBI Taxonomy" id="1265740"/>
    <lineage>
        <taxon>Bacteria</taxon>
        <taxon>Pseudomonadati</taxon>
        <taxon>Bacteroidota</taxon>
        <taxon>Flavobacteriia</taxon>
        <taxon>Flavobacteriales</taxon>
        <taxon>Flavobacteriaceae</taxon>
        <taxon>Flavobacterium</taxon>
    </lineage>
</organism>
<dbReference type="RefSeq" id="WP_147298513.1">
    <property type="nucleotide sequence ID" value="NZ_QRDQ01000009.1"/>
</dbReference>
<dbReference type="GO" id="GO:0016853">
    <property type="term" value="F:isomerase activity"/>
    <property type="evidence" value="ECO:0007669"/>
    <property type="project" value="InterPro"/>
</dbReference>
<feature type="signal peptide" evidence="1">
    <location>
        <begin position="1"/>
        <end position="23"/>
    </location>
</feature>
<reference evidence="2 3" key="1">
    <citation type="submission" date="2018-07" db="EMBL/GenBank/DDBJ databases">
        <title>Genomic Encyclopedia of Archaeal and Bacterial Type Strains, Phase II (KMG-II): from individual species to whole genera.</title>
        <authorList>
            <person name="Goeker M."/>
        </authorList>
    </citation>
    <scope>NUCLEOTIDE SEQUENCE [LARGE SCALE GENOMIC DNA]</scope>
    <source>
        <strain evidence="2 3">DSM 25795</strain>
    </source>
</reference>
<proteinExistence type="predicted"/>
<dbReference type="GO" id="GO:0005996">
    <property type="term" value="P:monosaccharide metabolic process"/>
    <property type="evidence" value="ECO:0007669"/>
    <property type="project" value="InterPro"/>
</dbReference>
<dbReference type="OrthoDB" id="1357291at2"/>
<evidence type="ECO:0008006" key="4">
    <source>
        <dbReference type="Google" id="ProtNLM"/>
    </source>
</evidence>
<evidence type="ECO:0000256" key="1">
    <source>
        <dbReference type="SAM" id="SignalP"/>
    </source>
</evidence>
<feature type="chain" id="PRO_5017575842" description="D-ribose pyranase" evidence="1">
    <location>
        <begin position="24"/>
        <end position="193"/>
    </location>
</feature>
<dbReference type="SUPFAM" id="SSF102546">
    <property type="entry name" value="RbsD-like"/>
    <property type="match status" value="1"/>
</dbReference>
<dbReference type="EMBL" id="QRDQ01000009">
    <property type="protein sequence ID" value="RED23655.1"/>
    <property type="molecule type" value="Genomic_DNA"/>
</dbReference>
<keyword evidence="3" id="KW-1185">Reference proteome</keyword>
<keyword evidence="1" id="KW-0732">Signal</keyword>
<evidence type="ECO:0000313" key="3">
    <source>
        <dbReference type="Proteomes" id="UP000257004"/>
    </source>
</evidence>
<dbReference type="Gene3D" id="3.40.1650.10">
    <property type="entry name" value="RbsD-like domain"/>
    <property type="match status" value="1"/>
</dbReference>
<dbReference type="Proteomes" id="UP000257004">
    <property type="component" value="Unassembled WGS sequence"/>
</dbReference>